<proteinExistence type="predicted"/>
<evidence type="ECO:0000313" key="2">
    <source>
        <dbReference type="Proteomes" id="UP000639606"/>
    </source>
</evidence>
<reference evidence="1" key="2">
    <citation type="submission" date="2020-09" db="EMBL/GenBank/DDBJ databases">
        <authorList>
            <person name="Sun Q."/>
            <person name="Ohkuma M."/>
        </authorList>
    </citation>
    <scope>NUCLEOTIDE SEQUENCE</scope>
    <source>
        <strain evidence="1">JCM 3313</strain>
    </source>
</reference>
<reference evidence="1" key="1">
    <citation type="journal article" date="2014" name="Int. J. Syst. Evol. Microbiol.">
        <title>Complete genome sequence of Corynebacterium casei LMG S-19264T (=DSM 44701T), isolated from a smear-ripened cheese.</title>
        <authorList>
            <consortium name="US DOE Joint Genome Institute (JGI-PGF)"/>
            <person name="Walter F."/>
            <person name="Albersmeier A."/>
            <person name="Kalinowski J."/>
            <person name="Ruckert C."/>
        </authorList>
    </citation>
    <scope>NUCLEOTIDE SEQUENCE</scope>
    <source>
        <strain evidence="1">JCM 3313</strain>
    </source>
</reference>
<keyword evidence="2" id="KW-1185">Reference proteome</keyword>
<sequence length="113" mass="12593">MSASDLSAFELYALHWDERGQAITASFEGPLDEAARRTWEAPPEHDWVRFHLRFAAVEDVQVRGWSYQLPTRVEQVPVGDRVSVAVTGEDTDVRFTSAPAVRVGSRTSKAGSF</sequence>
<dbReference type="AlphaFoldDB" id="A0A918AKJ8"/>
<dbReference type="EMBL" id="BMRG01000002">
    <property type="protein sequence ID" value="GGP44940.1"/>
    <property type="molecule type" value="Genomic_DNA"/>
</dbReference>
<dbReference type="RefSeq" id="WP_189222470.1">
    <property type="nucleotide sequence ID" value="NZ_BMRG01000002.1"/>
</dbReference>
<accession>A0A918AKJ8</accession>
<gene>
    <name evidence="1" type="ORF">GCM10010185_15890</name>
</gene>
<protein>
    <submittedName>
        <fullName evidence="1">Uncharacterized protein</fullName>
    </submittedName>
</protein>
<organism evidence="1 2">
    <name type="scientific">Saccharothrix coeruleofusca</name>
    <dbReference type="NCBI Taxonomy" id="33919"/>
    <lineage>
        <taxon>Bacteria</taxon>
        <taxon>Bacillati</taxon>
        <taxon>Actinomycetota</taxon>
        <taxon>Actinomycetes</taxon>
        <taxon>Pseudonocardiales</taxon>
        <taxon>Pseudonocardiaceae</taxon>
        <taxon>Saccharothrix</taxon>
    </lineage>
</organism>
<comment type="caution">
    <text evidence="1">The sequence shown here is derived from an EMBL/GenBank/DDBJ whole genome shotgun (WGS) entry which is preliminary data.</text>
</comment>
<dbReference type="Proteomes" id="UP000639606">
    <property type="component" value="Unassembled WGS sequence"/>
</dbReference>
<name>A0A918AKJ8_9PSEU</name>
<evidence type="ECO:0000313" key="1">
    <source>
        <dbReference type="EMBL" id="GGP44940.1"/>
    </source>
</evidence>